<evidence type="ECO:0000256" key="8">
    <source>
        <dbReference type="ARBA" id="ARBA00022833"/>
    </source>
</evidence>
<dbReference type="InterPro" id="IPR012675">
    <property type="entry name" value="Beta-grasp_dom_sf"/>
</dbReference>
<evidence type="ECO:0000256" key="14">
    <source>
        <dbReference type="NCBIfam" id="TIGR00418"/>
    </source>
</evidence>
<evidence type="ECO:0000256" key="11">
    <source>
        <dbReference type="ARBA" id="ARBA00022917"/>
    </source>
</evidence>
<evidence type="ECO:0000256" key="5">
    <source>
        <dbReference type="ARBA" id="ARBA00022598"/>
    </source>
</evidence>
<dbReference type="InterPro" id="IPR033728">
    <property type="entry name" value="ThrRS_core"/>
</dbReference>
<dbReference type="GO" id="GO:0006435">
    <property type="term" value="P:threonyl-tRNA aminoacylation"/>
    <property type="evidence" value="ECO:0007669"/>
    <property type="project" value="UniProtKB-UniRule"/>
</dbReference>
<feature type="non-terminal residue" evidence="17">
    <location>
        <position position="549"/>
    </location>
</feature>
<keyword evidence="9" id="KW-0067">ATP-binding</keyword>
<dbReference type="PROSITE" id="PS50862">
    <property type="entry name" value="AA_TRNA_LIGASE_II"/>
    <property type="match status" value="1"/>
</dbReference>
<feature type="domain" description="Aminoacyl-transfer RNA synthetases class-II family profile" evidence="15">
    <location>
        <begin position="244"/>
        <end position="535"/>
    </location>
</feature>
<dbReference type="SUPFAM" id="SSF55681">
    <property type="entry name" value="Class II aaRS and biotin synthetases"/>
    <property type="match status" value="1"/>
</dbReference>
<dbReference type="GO" id="GO:0004829">
    <property type="term" value="F:threonine-tRNA ligase activity"/>
    <property type="evidence" value="ECO:0007669"/>
    <property type="project" value="UniProtKB-UniRule"/>
</dbReference>
<evidence type="ECO:0000256" key="6">
    <source>
        <dbReference type="ARBA" id="ARBA00022723"/>
    </source>
</evidence>
<organism evidence="17">
    <name type="scientific">Thermosulfidibacter takaii</name>
    <dbReference type="NCBI Taxonomy" id="412593"/>
    <lineage>
        <taxon>Bacteria</taxon>
        <taxon>Pseudomonadati</taxon>
        <taxon>Thermosulfidibacterota</taxon>
        <taxon>Thermosulfidibacteria</taxon>
        <taxon>Thermosulfidibacterales</taxon>
        <taxon>Thermosulfidibacteraceae</taxon>
    </lineage>
</organism>
<dbReference type="Proteomes" id="UP000885690">
    <property type="component" value="Unassembled WGS sequence"/>
</dbReference>
<evidence type="ECO:0000256" key="13">
    <source>
        <dbReference type="ARBA" id="ARBA00049515"/>
    </source>
</evidence>
<dbReference type="FunFam" id="3.30.54.20:FF:000002">
    <property type="entry name" value="Threonine--tRNA ligase"/>
    <property type="match status" value="1"/>
</dbReference>
<dbReference type="PANTHER" id="PTHR11451:SF44">
    <property type="entry name" value="THREONINE--TRNA LIGASE, CHLOROPLASTIC_MITOCHONDRIAL 2"/>
    <property type="match status" value="1"/>
</dbReference>
<keyword evidence="3" id="KW-0963">Cytoplasm</keyword>
<keyword evidence="5 17" id="KW-0436">Ligase</keyword>
<accession>A0A7C0Y8I8</accession>
<dbReference type="EMBL" id="DQWS01000158">
    <property type="protein sequence ID" value="HDD53249.1"/>
    <property type="molecule type" value="Genomic_DNA"/>
</dbReference>
<name>A0A7C0Y8I8_9BACT</name>
<dbReference type="InterPro" id="IPR004095">
    <property type="entry name" value="TGS"/>
</dbReference>
<evidence type="ECO:0000256" key="3">
    <source>
        <dbReference type="ARBA" id="ARBA00022490"/>
    </source>
</evidence>
<protein>
    <recommendedName>
        <fullName evidence="2 14">Threonine--tRNA ligase</fullName>
        <ecNumber evidence="2 14">6.1.1.3</ecNumber>
    </recommendedName>
</protein>
<dbReference type="Gene3D" id="3.30.930.10">
    <property type="entry name" value="Bira Bifunctional Protein, Domain 2"/>
    <property type="match status" value="1"/>
</dbReference>
<dbReference type="Pfam" id="PF00587">
    <property type="entry name" value="tRNA-synt_2b"/>
    <property type="match status" value="1"/>
</dbReference>
<proteinExistence type="inferred from homology"/>
<evidence type="ECO:0000256" key="10">
    <source>
        <dbReference type="ARBA" id="ARBA00022884"/>
    </source>
</evidence>
<dbReference type="HAMAP" id="MF_00184">
    <property type="entry name" value="Thr_tRNA_synth"/>
    <property type="match status" value="1"/>
</dbReference>
<evidence type="ECO:0000259" key="15">
    <source>
        <dbReference type="PROSITE" id="PS50862"/>
    </source>
</evidence>
<dbReference type="EC" id="6.1.1.3" evidence="2 14"/>
<sequence>MVMPKVCIKGNGTVDVEEGASYLDALRKAGYGELDQVLAVKVDGELRDLTAPVNGDCEVEPVTFRDSEGREVYWHSTAHIMAAAVKELFPTAKVTIGPPVETGFYYDFDYERPFTPEDLEKIEAKMAEIIARDEPFRREEVSKDEAIRLFKEMGENYKVEIIEEIPDDKVSLYHTGEAFVDLCRGPHIPSSGKVKAVKLLSVAGAYWRGDERNPMLQRIYGVSYPSQEELEDYLHFLEEARRRDHRRLGKELDLFSIREEVGPGFIIYHPKGALVRTILEDFEKQEHLKRGYQIVMGPTLLKAELWKKSGHWDHYREMMYFTQVDEELYGIKPMNCLAHILIYKSRIRSYRDLPLRYFELGTVHRHEKSGVLHGLLRARAFTQDDAHIFCTPGQLKDEIKGVLNFIHDVMEMFGFPYEVEISTRPEKSIGSDEMWERATSALKESLEELGLPYEICEGEGAFYGPKIDVKLTDAIGRKWQCGTVQCDFALPERFDLTYVDSDGEKKRPAMVHRVILGSIDRFLGVLIEHYAGAFPLWLAPVQARVMNIT</sequence>
<evidence type="ECO:0000256" key="2">
    <source>
        <dbReference type="ARBA" id="ARBA00013163"/>
    </source>
</evidence>
<keyword evidence="8" id="KW-0862">Zinc</keyword>
<dbReference type="FunFam" id="3.30.980.10:FF:000005">
    <property type="entry name" value="Threonyl-tRNA synthetase, mitochondrial"/>
    <property type="match status" value="1"/>
</dbReference>
<comment type="caution">
    <text evidence="17">The sequence shown here is derived from an EMBL/GenBank/DDBJ whole genome shotgun (WGS) entry which is preliminary data.</text>
</comment>
<evidence type="ECO:0000256" key="9">
    <source>
        <dbReference type="ARBA" id="ARBA00022840"/>
    </source>
</evidence>
<dbReference type="GO" id="GO:0046872">
    <property type="term" value="F:metal ion binding"/>
    <property type="evidence" value="ECO:0007669"/>
    <property type="project" value="UniProtKB-KW"/>
</dbReference>
<dbReference type="CDD" id="cd00771">
    <property type="entry name" value="ThrRS_core"/>
    <property type="match status" value="1"/>
</dbReference>
<dbReference type="PANTHER" id="PTHR11451">
    <property type="entry name" value="THREONINE-TRNA LIGASE"/>
    <property type="match status" value="1"/>
</dbReference>
<keyword evidence="12" id="KW-0030">Aminoacyl-tRNA synthetase</keyword>
<dbReference type="FunFam" id="3.30.930.10:FF:000002">
    <property type="entry name" value="Threonine--tRNA ligase"/>
    <property type="match status" value="1"/>
</dbReference>
<dbReference type="GO" id="GO:0005524">
    <property type="term" value="F:ATP binding"/>
    <property type="evidence" value="ECO:0007669"/>
    <property type="project" value="UniProtKB-KW"/>
</dbReference>
<dbReference type="InterPro" id="IPR045864">
    <property type="entry name" value="aa-tRNA-synth_II/BPL/LPL"/>
</dbReference>
<dbReference type="InterPro" id="IPR006195">
    <property type="entry name" value="aa-tRNA-synth_II"/>
</dbReference>
<feature type="domain" description="TGS" evidence="16">
    <location>
        <begin position="1"/>
        <end position="63"/>
    </location>
</feature>
<evidence type="ECO:0000256" key="7">
    <source>
        <dbReference type="ARBA" id="ARBA00022741"/>
    </source>
</evidence>
<dbReference type="SMART" id="SM00863">
    <property type="entry name" value="tRNA_SAD"/>
    <property type="match status" value="1"/>
</dbReference>
<keyword evidence="4" id="KW-0820">tRNA-binding</keyword>
<dbReference type="SUPFAM" id="SSF55186">
    <property type="entry name" value="ThrRS/AlaRS common domain"/>
    <property type="match status" value="1"/>
</dbReference>
<dbReference type="Gene3D" id="3.10.20.30">
    <property type="match status" value="1"/>
</dbReference>
<dbReference type="Gene3D" id="3.30.980.10">
    <property type="entry name" value="Threonyl-trna Synthetase, Chain A, domain 2"/>
    <property type="match status" value="1"/>
</dbReference>
<dbReference type="GO" id="GO:0000049">
    <property type="term" value="F:tRNA binding"/>
    <property type="evidence" value="ECO:0007669"/>
    <property type="project" value="UniProtKB-KW"/>
</dbReference>
<dbReference type="NCBIfam" id="TIGR00418">
    <property type="entry name" value="thrS"/>
    <property type="match status" value="1"/>
</dbReference>
<dbReference type="PROSITE" id="PS51880">
    <property type="entry name" value="TGS"/>
    <property type="match status" value="1"/>
</dbReference>
<evidence type="ECO:0000313" key="17">
    <source>
        <dbReference type="EMBL" id="HDD53249.1"/>
    </source>
</evidence>
<comment type="catalytic activity">
    <reaction evidence="13">
        <text>tRNA(Thr) + L-threonine + ATP = L-threonyl-tRNA(Thr) + AMP + diphosphate + H(+)</text>
        <dbReference type="Rhea" id="RHEA:24624"/>
        <dbReference type="Rhea" id="RHEA-COMP:9670"/>
        <dbReference type="Rhea" id="RHEA-COMP:9704"/>
        <dbReference type="ChEBI" id="CHEBI:15378"/>
        <dbReference type="ChEBI" id="CHEBI:30616"/>
        <dbReference type="ChEBI" id="CHEBI:33019"/>
        <dbReference type="ChEBI" id="CHEBI:57926"/>
        <dbReference type="ChEBI" id="CHEBI:78442"/>
        <dbReference type="ChEBI" id="CHEBI:78534"/>
        <dbReference type="ChEBI" id="CHEBI:456215"/>
        <dbReference type="EC" id="6.1.1.3"/>
    </reaction>
</comment>
<reference evidence="17" key="1">
    <citation type="journal article" date="2020" name="mSystems">
        <title>Genome- and Community-Level Interaction Insights into Carbon Utilization and Element Cycling Functions of Hydrothermarchaeota in Hydrothermal Sediment.</title>
        <authorList>
            <person name="Zhou Z."/>
            <person name="Liu Y."/>
            <person name="Xu W."/>
            <person name="Pan J."/>
            <person name="Luo Z.H."/>
            <person name="Li M."/>
        </authorList>
    </citation>
    <scope>NUCLEOTIDE SEQUENCE [LARGE SCALE GENOMIC DNA]</scope>
    <source>
        <strain evidence="17">HyVt-115</strain>
    </source>
</reference>
<dbReference type="InterPro" id="IPR002314">
    <property type="entry name" value="aa-tRNA-synt_IIb"/>
</dbReference>
<dbReference type="InterPro" id="IPR002320">
    <property type="entry name" value="Thr-tRNA-ligase_IIa"/>
</dbReference>
<dbReference type="InterPro" id="IPR018163">
    <property type="entry name" value="Thr/Ala-tRNA-synth_IIc_edit"/>
</dbReference>
<dbReference type="InterPro" id="IPR012947">
    <property type="entry name" value="tRNA_SAD"/>
</dbReference>
<gene>
    <name evidence="17" type="primary">thrS</name>
    <name evidence="17" type="ORF">ENF32_04185</name>
</gene>
<evidence type="ECO:0000256" key="1">
    <source>
        <dbReference type="ARBA" id="ARBA00008226"/>
    </source>
</evidence>
<dbReference type="Pfam" id="PF07973">
    <property type="entry name" value="tRNA_SAD"/>
    <property type="match status" value="1"/>
</dbReference>
<comment type="similarity">
    <text evidence="1">Belongs to the class-II aminoacyl-tRNA synthetase family.</text>
</comment>
<dbReference type="CDD" id="cd01667">
    <property type="entry name" value="TGS_ThrRS"/>
    <property type="match status" value="1"/>
</dbReference>
<evidence type="ECO:0000256" key="12">
    <source>
        <dbReference type="ARBA" id="ARBA00023146"/>
    </source>
</evidence>
<keyword evidence="11" id="KW-0648">Protein biosynthesis</keyword>
<dbReference type="AlphaFoldDB" id="A0A7C0Y8I8"/>
<keyword evidence="6" id="KW-0479">Metal-binding</keyword>
<keyword evidence="7" id="KW-0547">Nucleotide-binding</keyword>
<dbReference type="PRINTS" id="PR01047">
    <property type="entry name" value="TRNASYNTHTHR"/>
</dbReference>
<evidence type="ECO:0000256" key="4">
    <source>
        <dbReference type="ARBA" id="ARBA00022555"/>
    </source>
</evidence>
<evidence type="ECO:0000259" key="16">
    <source>
        <dbReference type="PROSITE" id="PS51880"/>
    </source>
</evidence>
<dbReference type="Gene3D" id="3.30.54.20">
    <property type="match status" value="1"/>
</dbReference>
<dbReference type="GO" id="GO:0005737">
    <property type="term" value="C:cytoplasm"/>
    <property type="evidence" value="ECO:0007669"/>
    <property type="project" value="UniProtKB-UniRule"/>
</dbReference>
<keyword evidence="10" id="KW-0694">RNA-binding</keyword>